<sequence length="78" mass="8587">MSSSHKRTRVSSPVDASSSSGRSLYLDNGDCTNVCEHCGAFFGENMTQRRLFVTTLTPPNEFNITPVCSFIILSLKII</sequence>
<protein>
    <submittedName>
        <fullName evidence="2">Uncharacterized protein</fullName>
    </submittedName>
</protein>
<reference evidence="2" key="2">
    <citation type="submission" date="2020-06" db="EMBL/GenBank/DDBJ databases">
        <title>Helianthus annuus Genome sequencing and assembly Release 2.</title>
        <authorList>
            <person name="Gouzy J."/>
            <person name="Langlade N."/>
            <person name="Munos S."/>
        </authorList>
    </citation>
    <scope>NUCLEOTIDE SEQUENCE</scope>
    <source>
        <tissue evidence="2">Leaves</tissue>
    </source>
</reference>
<gene>
    <name evidence="2" type="ORF">HanXRQr2_Chr12g0563991</name>
</gene>
<evidence type="ECO:0000256" key="1">
    <source>
        <dbReference type="SAM" id="MobiDB-lite"/>
    </source>
</evidence>
<dbReference type="Proteomes" id="UP000215914">
    <property type="component" value="Unassembled WGS sequence"/>
</dbReference>
<dbReference type="AlphaFoldDB" id="A0A9K3HK29"/>
<comment type="caution">
    <text evidence="2">The sequence shown here is derived from an EMBL/GenBank/DDBJ whole genome shotgun (WGS) entry which is preliminary data.</text>
</comment>
<feature type="region of interest" description="Disordered" evidence="1">
    <location>
        <begin position="1"/>
        <end position="23"/>
    </location>
</feature>
<feature type="compositionally biased region" description="Low complexity" evidence="1">
    <location>
        <begin position="11"/>
        <end position="23"/>
    </location>
</feature>
<name>A0A9K3HK29_HELAN</name>
<dbReference type="Gramene" id="mRNA:HanXRQr2_Chr12g0563991">
    <property type="protein sequence ID" value="CDS:HanXRQr2_Chr12g0563991.1"/>
    <property type="gene ID" value="HanXRQr2_Chr12g0563991"/>
</dbReference>
<evidence type="ECO:0000313" key="2">
    <source>
        <dbReference type="EMBL" id="KAF5779820.1"/>
    </source>
</evidence>
<keyword evidence="3" id="KW-1185">Reference proteome</keyword>
<evidence type="ECO:0000313" key="3">
    <source>
        <dbReference type="Proteomes" id="UP000215914"/>
    </source>
</evidence>
<dbReference type="EMBL" id="MNCJ02000327">
    <property type="protein sequence ID" value="KAF5779820.1"/>
    <property type="molecule type" value="Genomic_DNA"/>
</dbReference>
<proteinExistence type="predicted"/>
<reference evidence="2" key="1">
    <citation type="journal article" date="2017" name="Nature">
        <title>The sunflower genome provides insights into oil metabolism, flowering and Asterid evolution.</title>
        <authorList>
            <person name="Badouin H."/>
            <person name="Gouzy J."/>
            <person name="Grassa C.J."/>
            <person name="Murat F."/>
            <person name="Staton S.E."/>
            <person name="Cottret L."/>
            <person name="Lelandais-Briere C."/>
            <person name="Owens G.L."/>
            <person name="Carrere S."/>
            <person name="Mayjonade B."/>
            <person name="Legrand L."/>
            <person name="Gill N."/>
            <person name="Kane N.C."/>
            <person name="Bowers J.E."/>
            <person name="Hubner S."/>
            <person name="Bellec A."/>
            <person name="Berard A."/>
            <person name="Berges H."/>
            <person name="Blanchet N."/>
            <person name="Boniface M.C."/>
            <person name="Brunel D."/>
            <person name="Catrice O."/>
            <person name="Chaidir N."/>
            <person name="Claudel C."/>
            <person name="Donnadieu C."/>
            <person name="Faraut T."/>
            <person name="Fievet G."/>
            <person name="Helmstetter N."/>
            <person name="King M."/>
            <person name="Knapp S.J."/>
            <person name="Lai Z."/>
            <person name="Le Paslier M.C."/>
            <person name="Lippi Y."/>
            <person name="Lorenzon L."/>
            <person name="Mandel J.R."/>
            <person name="Marage G."/>
            <person name="Marchand G."/>
            <person name="Marquand E."/>
            <person name="Bret-Mestries E."/>
            <person name="Morien E."/>
            <person name="Nambeesan S."/>
            <person name="Nguyen T."/>
            <person name="Pegot-Espagnet P."/>
            <person name="Pouilly N."/>
            <person name="Raftis F."/>
            <person name="Sallet E."/>
            <person name="Schiex T."/>
            <person name="Thomas J."/>
            <person name="Vandecasteele C."/>
            <person name="Vares D."/>
            <person name="Vear F."/>
            <person name="Vautrin S."/>
            <person name="Crespi M."/>
            <person name="Mangin B."/>
            <person name="Burke J.M."/>
            <person name="Salse J."/>
            <person name="Munos S."/>
            <person name="Vincourt P."/>
            <person name="Rieseberg L.H."/>
            <person name="Langlade N.B."/>
        </authorList>
    </citation>
    <scope>NUCLEOTIDE SEQUENCE</scope>
    <source>
        <tissue evidence="2">Leaves</tissue>
    </source>
</reference>
<organism evidence="2 3">
    <name type="scientific">Helianthus annuus</name>
    <name type="common">Common sunflower</name>
    <dbReference type="NCBI Taxonomy" id="4232"/>
    <lineage>
        <taxon>Eukaryota</taxon>
        <taxon>Viridiplantae</taxon>
        <taxon>Streptophyta</taxon>
        <taxon>Embryophyta</taxon>
        <taxon>Tracheophyta</taxon>
        <taxon>Spermatophyta</taxon>
        <taxon>Magnoliopsida</taxon>
        <taxon>eudicotyledons</taxon>
        <taxon>Gunneridae</taxon>
        <taxon>Pentapetalae</taxon>
        <taxon>asterids</taxon>
        <taxon>campanulids</taxon>
        <taxon>Asterales</taxon>
        <taxon>Asteraceae</taxon>
        <taxon>Asteroideae</taxon>
        <taxon>Heliantheae alliance</taxon>
        <taxon>Heliantheae</taxon>
        <taxon>Helianthus</taxon>
    </lineage>
</organism>
<accession>A0A9K3HK29</accession>